<dbReference type="SUPFAM" id="SSF81383">
    <property type="entry name" value="F-box domain"/>
    <property type="match status" value="1"/>
</dbReference>
<dbReference type="OrthoDB" id="760263at2759"/>
<dbReference type="Gene3D" id="2.130.10.10">
    <property type="entry name" value="YVTN repeat-like/Quinoprotein amine dehydrogenase"/>
    <property type="match status" value="2"/>
</dbReference>
<reference evidence="2 3" key="1">
    <citation type="journal article" date="2019" name="Nat. Plants">
        <title>Stout camphor tree genome fills gaps in understanding of flowering plant genome evolution.</title>
        <authorList>
            <person name="Chaw S.M."/>
            <person name="Liu Y.C."/>
            <person name="Wu Y.W."/>
            <person name="Wang H.Y."/>
            <person name="Lin C.I."/>
            <person name="Wu C.S."/>
            <person name="Ke H.M."/>
            <person name="Chang L.Y."/>
            <person name="Hsu C.Y."/>
            <person name="Yang H.T."/>
            <person name="Sudianto E."/>
            <person name="Hsu M.H."/>
            <person name="Wu K.P."/>
            <person name="Wang L.N."/>
            <person name="Leebens-Mack J.H."/>
            <person name="Tsai I.J."/>
        </authorList>
    </citation>
    <scope>NUCLEOTIDE SEQUENCE [LARGE SCALE GENOMIC DNA]</scope>
    <source>
        <strain evidence="3">cv. Chaw 1501</strain>
        <tissue evidence="2">Young leaves</tissue>
    </source>
</reference>
<keyword evidence="3" id="KW-1185">Reference proteome</keyword>
<dbReference type="EMBL" id="QPKB01000002">
    <property type="protein sequence ID" value="RWR76336.1"/>
    <property type="molecule type" value="Genomic_DNA"/>
</dbReference>
<dbReference type="InterPro" id="IPR036047">
    <property type="entry name" value="F-box-like_dom_sf"/>
</dbReference>
<proteinExistence type="predicted"/>
<gene>
    <name evidence="2" type="ORF">CKAN_00477500</name>
</gene>
<dbReference type="PANTHER" id="PTHR19855:SF31">
    <property type="entry name" value="TRANSCRIPTIONAL REGULATOR STERILE APETALA"/>
    <property type="match status" value="1"/>
</dbReference>
<feature type="region of interest" description="Disordered" evidence="1">
    <location>
        <begin position="1"/>
        <end position="48"/>
    </location>
</feature>
<evidence type="ECO:0000313" key="3">
    <source>
        <dbReference type="Proteomes" id="UP000283530"/>
    </source>
</evidence>
<accession>A0A3S3NW50</accession>
<protein>
    <submittedName>
        <fullName evidence="2">Transcriptional regulator STERILE APETALA</fullName>
    </submittedName>
</protein>
<evidence type="ECO:0000313" key="2">
    <source>
        <dbReference type="EMBL" id="RWR76336.1"/>
    </source>
</evidence>
<dbReference type="STRING" id="337451.A0A3S3NW50"/>
<name>A0A3S3NW50_9MAGN</name>
<dbReference type="InterPro" id="IPR015943">
    <property type="entry name" value="WD40/YVTN_repeat-like_dom_sf"/>
</dbReference>
<feature type="compositionally biased region" description="Basic residues" evidence="1">
    <location>
        <begin position="1"/>
        <end position="30"/>
    </location>
</feature>
<evidence type="ECO:0000256" key="1">
    <source>
        <dbReference type="SAM" id="MobiDB-lite"/>
    </source>
</evidence>
<dbReference type="AlphaFoldDB" id="A0A3S3NW50"/>
<dbReference type="SUPFAM" id="SSF69322">
    <property type="entry name" value="Tricorn protease domain 2"/>
    <property type="match status" value="1"/>
</dbReference>
<comment type="caution">
    <text evidence="2">The sequence shown here is derived from an EMBL/GenBank/DDBJ whole genome shotgun (WGS) entry which is preliminary data.</text>
</comment>
<dbReference type="PANTHER" id="PTHR19855">
    <property type="entry name" value="WD40 REPEAT PROTEIN 12, 37"/>
    <property type="match status" value="1"/>
</dbReference>
<organism evidence="2 3">
    <name type="scientific">Cinnamomum micranthum f. kanehirae</name>
    <dbReference type="NCBI Taxonomy" id="337451"/>
    <lineage>
        <taxon>Eukaryota</taxon>
        <taxon>Viridiplantae</taxon>
        <taxon>Streptophyta</taxon>
        <taxon>Embryophyta</taxon>
        <taxon>Tracheophyta</taxon>
        <taxon>Spermatophyta</taxon>
        <taxon>Magnoliopsida</taxon>
        <taxon>Magnoliidae</taxon>
        <taxon>Laurales</taxon>
        <taxon>Lauraceae</taxon>
        <taxon>Cinnamomum</taxon>
    </lineage>
</organism>
<dbReference type="Proteomes" id="UP000283530">
    <property type="component" value="Unassembled WGS sequence"/>
</dbReference>
<sequence>MRRKRKKKKKKKKKIKKRRRRKKTTRKTIRRGWSVGLGKPSSSRMRSGNGVWPEPFVEALAAQVAIDAAAVNGRLAAARAMADVFQVCSTWFAVSRSELLWQNLTRRIWARNRCLRDTWHDEYVHLHRTASNFRFRRAEYTPLIFDSCSPSESNDSLSCRRVALSERHLACGFIDGSIRVFDLPTLRHVSILRPVHRDRLGPFSRAVSGIILHDRGVVFASLDGDVHVAGVRGPSPRRAHVGNVVNDGTLVDFTGCSRWWVGLYAGVPGRAFQVWNGQTEELVFVGGSLTDPESVLGWQLLIELAESVGRVRVSIQQDDDDDTAGVACTGQRMMVLDRDHGGGIALGDEQEMDRGVFVDSVDVSSNGLFMVVDRHGLARVCRVRTLEEVCRFNVPLGGGRLHGSMNTGYALVCTGGVVRVWDIETGGRLYGLRERMGLYANDLVADDERVAGCSSETGIHLWSFSA</sequence>